<comment type="caution">
    <text evidence="1">The sequence shown here is derived from an EMBL/GenBank/DDBJ whole genome shotgun (WGS) entry which is preliminary data.</text>
</comment>
<dbReference type="OrthoDB" id="5512531at2"/>
<sequence length="117" mass="12453">MSINSLQRSRLLSAALFSAGLALGWPLFAGAKLQGGVCDPLVDEAEGFRLQLVSATADGVSIIPEEGLGPEKEIYAVRAVRPEDGTAGEAMAATVFEAKPLRGTAELYRQLRLQRQP</sequence>
<protein>
    <submittedName>
        <fullName evidence="1">Uncharacterized protein</fullName>
    </submittedName>
</protein>
<dbReference type="Proteomes" id="UP000268094">
    <property type="component" value="Unassembled WGS sequence"/>
</dbReference>
<dbReference type="RefSeq" id="WP_120540380.1">
    <property type="nucleotide sequence ID" value="NZ_RAVZ01000048.1"/>
</dbReference>
<keyword evidence="2" id="KW-1185">Reference proteome</keyword>
<organism evidence="1 2">
    <name type="scientific">Corallococcus terminator</name>
    <dbReference type="NCBI Taxonomy" id="2316733"/>
    <lineage>
        <taxon>Bacteria</taxon>
        <taxon>Pseudomonadati</taxon>
        <taxon>Myxococcota</taxon>
        <taxon>Myxococcia</taxon>
        <taxon>Myxococcales</taxon>
        <taxon>Cystobacterineae</taxon>
        <taxon>Myxococcaceae</taxon>
        <taxon>Corallococcus</taxon>
    </lineage>
</organism>
<proteinExistence type="predicted"/>
<evidence type="ECO:0000313" key="2">
    <source>
        <dbReference type="Proteomes" id="UP000268094"/>
    </source>
</evidence>
<dbReference type="EMBL" id="RAVZ01000048">
    <property type="protein sequence ID" value="RKG91122.1"/>
    <property type="molecule type" value="Genomic_DNA"/>
</dbReference>
<name>A0A3A8J603_9BACT</name>
<evidence type="ECO:0000313" key="1">
    <source>
        <dbReference type="EMBL" id="RKG91122.1"/>
    </source>
</evidence>
<accession>A0A3A8J603</accession>
<reference evidence="2" key="1">
    <citation type="submission" date="2018-09" db="EMBL/GenBank/DDBJ databases">
        <authorList>
            <person name="Livingstone P.G."/>
            <person name="Whitworth D.E."/>
        </authorList>
    </citation>
    <scope>NUCLEOTIDE SEQUENCE [LARGE SCALE GENOMIC DNA]</scope>
    <source>
        <strain evidence="2">CA054A</strain>
    </source>
</reference>
<gene>
    <name evidence="1" type="ORF">D7V88_09950</name>
</gene>
<dbReference type="AlphaFoldDB" id="A0A3A8J603"/>